<keyword evidence="2" id="KW-1185">Reference proteome</keyword>
<comment type="caution">
    <text evidence="1">The sequence shown here is derived from an EMBL/GenBank/DDBJ whole genome shotgun (WGS) entry which is preliminary data.</text>
</comment>
<evidence type="ECO:0000313" key="2">
    <source>
        <dbReference type="Proteomes" id="UP000281406"/>
    </source>
</evidence>
<proteinExistence type="predicted"/>
<reference evidence="1 2" key="1">
    <citation type="submission" date="2018-10" db="EMBL/GenBank/DDBJ databases">
        <title>Genome assembly for a Yunnan-Guizhou Plateau 3E fish, Anabarilius grahami (Regan), and its evolutionary and genetic applications.</title>
        <authorList>
            <person name="Jiang W."/>
        </authorList>
    </citation>
    <scope>NUCLEOTIDE SEQUENCE [LARGE SCALE GENOMIC DNA]</scope>
    <source>
        <strain evidence="1">AG-KIZ</strain>
        <tissue evidence="1">Muscle</tissue>
    </source>
</reference>
<sequence>MGMNSQKRFRVGHIWQTILSIERNKRYIHRPDPSQKYAKASVCQDLRFLQRSALLQLMELRFIYDGEETSPFQLRVRMVSPCRVRVFLSPGALMLSLETVNGERAEGSALTDCDSASSAHVCCSAPSSAEEEAVLGSRPNKLPSSSSPSLPLFSALKIFIGMVIKLFIAEALINITSLDPFLRSIHFGLA</sequence>
<gene>
    <name evidence="1" type="ORF">DPX16_6594</name>
</gene>
<dbReference type="EMBL" id="RJVU01057378">
    <property type="protein sequence ID" value="ROK28253.1"/>
    <property type="molecule type" value="Genomic_DNA"/>
</dbReference>
<organism evidence="1 2">
    <name type="scientific">Anabarilius grahami</name>
    <name type="common">Kanglang fish</name>
    <name type="synonym">Barilius grahami</name>
    <dbReference type="NCBI Taxonomy" id="495550"/>
    <lineage>
        <taxon>Eukaryota</taxon>
        <taxon>Metazoa</taxon>
        <taxon>Chordata</taxon>
        <taxon>Craniata</taxon>
        <taxon>Vertebrata</taxon>
        <taxon>Euteleostomi</taxon>
        <taxon>Actinopterygii</taxon>
        <taxon>Neopterygii</taxon>
        <taxon>Teleostei</taxon>
        <taxon>Ostariophysi</taxon>
        <taxon>Cypriniformes</taxon>
        <taxon>Xenocyprididae</taxon>
        <taxon>Xenocypridinae</taxon>
        <taxon>Xenocypridinae incertae sedis</taxon>
        <taxon>Anabarilius</taxon>
    </lineage>
</organism>
<accession>A0A3N0XYK9</accession>
<name>A0A3N0XYK9_ANAGA</name>
<evidence type="ECO:0000313" key="1">
    <source>
        <dbReference type="EMBL" id="ROK28253.1"/>
    </source>
</evidence>
<protein>
    <submittedName>
        <fullName evidence="1">Uncharacterized protein</fullName>
    </submittedName>
</protein>
<dbReference type="AlphaFoldDB" id="A0A3N0XYK9"/>
<dbReference type="Proteomes" id="UP000281406">
    <property type="component" value="Unassembled WGS sequence"/>
</dbReference>